<dbReference type="EMBL" id="VNWL01000016">
    <property type="protein sequence ID" value="TXK03131.1"/>
    <property type="molecule type" value="Genomic_DNA"/>
</dbReference>
<evidence type="ECO:0000313" key="4">
    <source>
        <dbReference type="Proteomes" id="UP000284189"/>
    </source>
</evidence>
<protein>
    <recommendedName>
        <fullName evidence="1">GyrI-like small molecule binding domain-containing protein</fullName>
    </recommendedName>
</protein>
<dbReference type="Proteomes" id="UP000321528">
    <property type="component" value="Unassembled WGS sequence"/>
</dbReference>
<reference evidence="3 5" key="2">
    <citation type="submission" date="2019-07" db="EMBL/GenBank/DDBJ databases">
        <title>Draft genome of two Muricauda strains isolated from deep sea.</title>
        <authorList>
            <person name="Sun C."/>
        </authorList>
    </citation>
    <scope>NUCLEOTIDE SEQUENCE [LARGE SCALE GENOMIC DNA]</scope>
    <source>
        <strain evidence="3 5">NH166</strain>
    </source>
</reference>
<keyword evidence="5" id="KW-1185">Reference proteome</keyword>
<dbReference type="OrthoDB" id="4772335at2"/>
<gene>
    <name evidence="2" type="ORF">D2U88_07315</name>
    <name evidence="3" type="ORF">FQ019_07260</name>
</gene>
<dbReference type="Gene3D" id="3.20.80.10">
    <property type="entry name" value="Regulatory factor, effector binding domain"/>
    <property type="match status" value="1"/>
</dbReference>
<dbReference type="Pfam" id="PF06445">
    <property type="entry name" value="GyrI-like"/>
    <property type="match status" value="1"/>
</dbReference>
<dbReference type="RefSeq" id="WP_119639737.1">
    <property type="nucleotide sequence ID" value="NZ_QXFJ01000017.1"/>
</dbReference>
<proteinExistence type="predicted"/>
<sequence length="212" mass="24483">MLKKEWRKHEKRLYLPKNGPEIIDVAQQVYLTLEGKGNPSDAKFALAVKALYSISYAIKMALKKSVDRPKNYVDYTVYPLEGIWSRCDEGNTCSAGCQNKDNLVYQLMIRQPDFVSEVKFMGLLTDLVQRNENELLGQVKYKIIHDGKSVQMMHVGPFEKEGETLVMMESFLEEHELKRVSDSHREIYLTDYNRTAPEKLKTVLRFAVENVG</sequence>
<organism evidence="2 4">
    <name type="scientific">Flagellimonas aequoris</name>
    <dbReference type="NCBI Taxonomy" id="2306997"/>
    <lineage>
        <taxon>Bacteria</taxon>
        <taxon>Pseudomonadati</taxon>
        <taxon>Bacteroidota</taxon>
        <taxon>Flavobacteriia</taxon>
        <taxon>Flavobacteriales</taxon>
        <taxon>Flavobacteriaceae</taxon>
        <taxon>Flagellimonas</taxon>
    </lineage>
</organism>
<reference evidence="2 4" key="1">
    <citation type="submission" date="2018-08" db="EMBL/GenBank/DDBJ databases">
        <title>Proposal of Muricauda 72 sp.nov. and Muricauda NH166 sp.nov., isolated from seawater.</title>
        <authorList>
            <person name="Cheng H."/>
            <person name="Wu Y.-H."/>
            <person name="Guo L.-L."/>
            <person name="Xu X.-W."/>
        </authorList>
    </citation>
    <scope>NUCLEOTIDE SEQUENCE [LARGE SCALE GENOMIC DNA]</scope>
    <source>
        <strain evidence="2 4">NH166</strain>
    </source>
</reference>
<evidence type="ECO:0000313" key="2">
    <source>
        <dbReference type="EMBL" id="RIV71567.1"/>
    </source>
</evidence>
<evidence type="ECO:0000313" key="5">
    <source>
        <dbReference type="Proteomes" id="UP000321528"/>
    </source>
</evidence>
<dbReference type="EMBL" id="QXFJ01000017">
    <property type="protein sequence ID" value="RIV71567.1"/>
    <property type="molecule type" value="Genomic_DNA"/>
</dbReference>
<evidence type="ECO:0000313" key="3">
    <source>
        <dbReference type="EMBL" id="TXK03131.1"/>
    </source>
</evidence>
<dbReference type="AlphaFoldDB" id="A0A418N873"/>
<dbReference type="PIRSF" id="PIRSF031644">
    <property type="entry name" value="UCP031644"/>
    <property type="match status" value="1"/>
</dbReference>
<comment type="caution">
    <text evidence="2">The sequence shown here is derived from an EMBL/GenBank/DDBJ whole genome shotgun (WGS) entry which is preliminary data.</text>
</comment>
<dbReference type="InterPro" id="IPR029442">
    <property type="entry name" value="GyrI-like"/>
</dbReference>
<feature type="domain" description="GyrI-like small molecule binding" evidence="1">
    <location>
        <begin position="20"/>
        <end position="205"/>
    </location>
</feature>
<dbReference type="SUPFAM" id="SSF55136">
    <property type="entry name" value="Probable bacterial effector-binding domain"/>
    <property type="match status" value="1"/>
</dbReference>
<evidence type="ECO:0000259" key="1">
    <source>
        <dbReference type="Pfam" id="PF06445"/>
    </source>
</evidence>
<name>A0A418N873_9FLAO</name>
<accession>A0A418N873</accession>
<dbReference type="InterPro" id="IPR008319">
    <property type="entry name" value="GyrI-like_CCH_Lin2189-like"/>
</dbReference>
<dbReference type="Proteomes" id="UP000284189">
    <property type="component" value="Unassembled WGS sequence"/>
</dbReference>
<dbReference type="InterPro" id="IPR011256">
    <property type="entry name" value="Reg_factor_effector_dom_sf"/>
</dbReference>